<evidence type="ECO:0000313" key="3">
    <source>
        <dbReference type="Proteomes" id="UP000253551"/>
    </source>
</evidence>
<feature type="non-terminal residue" evidence="2">
    <location>
        <position position="1"/>
    </location>
</feature>
<dbReference type="OrthoDB" id="2287485at2759"/>
<dbReference type="Proteomes" id="UP000253551">
    <property type="component" value="Unassembled WGS sequence"/>
</dbReference>
<evidence type="ECO:0000256" key="1">
    <source>
        <dbReference type="SAM" id="MobiDB-lite"/>
    </source>
</evidence>
<feature type="compositionally biased region" description="Acidic residues" evidence="1">
    <location>
        <begin position="88"/>
        <end position="103"/>
    </location>
</feature>
<dbReference type="EMBL" id="PJQM01003224">
    <property type="protein sequence ID" value="RCH90051.1"/>
    <property type="molecule type" value="Genomic_DNA"/>
</dbReference>
<gene>
    <name evidence="2" type="ORF">CU098_000489</name>
</gene>
<sequence>FYRPRSMGICPFQSFFFVLNGQSRAFWKRMKLEEKELVMKTWSLNKRLKTKHDNHDDNGTDNNTQETDWEWDFSNLPELQHDQQLNQDNDEWDSDDQEQEDPASDFSILHHIGRKGNYNLLEELEVPEEDEDTCSVEGYDAWMVEELNVLDECIKYTDYCFSKLEPKKLDDVGILLTPMHKHIKPDFGIYANGLSQRFVVLVAEVKRIESRQKLENDKVKLGKEMKIMINELFDVGIQDPVVSGILVMDDHLYFYTMHLGGPKTYILTELSSTPVTKSADNLVLIPSIVSKLVQLEVISTK</sequence>
<dbReference type="AlphaFoldDB" id="A0A367JK24"/>
<protein>
    <submittedName>
        <fullName evidence="2">Uncharacterized protein</fullName>
    </submittedName>
</protein>
<keyword evidence="3" id="KW-1185">Reference proteome</keyword>
<proteinExistence type="predicted"/>
<reference evidence="2 3" key="1">
    <citation type="journal article" date="2018" name="G3 (Bethesda)">
        <title>Phylogenetic and Phylogenomic Definition of Rhizopus Species.</title>
        <authorList>
            <person name="Gryganskyi A.P."/>
            <person name="Golan J."/>
            <person name="Dolatabadi S."/>
            <person name="Mondo S."/>
            <person name="Robb S."/>
            <person name="Idnurm A."/>
            <person name="Muszewska A."/>
            <person name="Steczkiewicz K."/>
            <person name="Masonjones S."/>
            <person name="Liao H.L."/>
            <person name="Gajdeczka M.T."/>
            <person name="Anike F."/>
            <person name="Vuek A."/>
            <person name="Anishchenko I.M."/>
            <person name="Voigt K."/>
            <person name="de Hoog G.S."/>
            <person name="Smith M.E."/>
            <person name="Heitman J."/>
            <person name="Vilgalys R."/>
            <person name="Stajich J.E."/>
        </authorList>
    </citation>
    <scope>NUCLEOTIDE SEQUENCE [LARGE SCALE GENOMIC DNA]</scope>
    <source>
        <strain evidence="2 3">LSU 92-RS-03</strain>
    </source>
</reference>
<name>A0A367JK24_RHIST</name>
<organism evidence="2 3">
    <name type="scientific">Rhizopus stolonifer</name>
    <name type="common">Rhizopus nigricans</name>
    <dbReference type="NCBI Taxonomy" id="4846"/>
    <lineage>
        <taxon>Eukaryota</taxon>
        <taxon>Fungi</taxon>
        <taxon>Fungi incertae sedis</taxon>
        <taxon>Mucoromycota</taxon>
        <taxon>Mucoromycotina</taxon>
        <taxon>Mucoromycetes</taxon>
        <taxon>Mucorales</taxon>
        <taxon>Mucorineae</taxon>
        <taxon>Rhizopodaceae</taxon>
        <taxon>Rhizopus</taxon>
    </lineage>
</organism>
<comment type="caution">
    <text evidence="2">The sequence shown here is derived from an EMBL/GenBank/DDBJ whole genome shotgun (WGS) entry which is preliminary data.</text>
</comment>
<evidence type="ECO:0000313" key="2">
    <source>
        <dbReference type="EMBL" id="RCH90051.1"/>
    </source>
</evidence>
<feature type="region of interest" description="Disordered" evidence="1">
    <location>
        <begin position="87"/>
        <end position="106"/>
    </location>
</feature>
<accession>A0A367JK24</accession>